<name>A0ABR0FBR3_9PEZI</name>
<organism evidence="1 2">
    <name type="scientific">Podospora bellae-mahoneyi</name>
    <dbReference type="NCBI Taxonomy" id="2093777"/>
    <lineage>
        <taxon>Eukaryota</taxon>
        <taxon>Fungi</taxon>
        <taxon>Dikarya</taxon>
        <taxon>Ascomycota</taxon>
        <taxon>Pezizomycotina</taxon>
        <taxon>Sordariomycetes</taxon>
        <taxon>Sordariomycetidae</taxon>
        <taxon>Sordariales</taxon>
        <taxon>Podosporaceae</taxon>
        <taxon>Podospora</taxon>
    </lineage>
</organism>
<evidence type="ECO:0000313" key="1">
    <source>
        <dbReference type="EMBL" id="KAK4641416.1"/>
    </source>
</evidence>
<comment type="caution">
    <text evidence="1">The sequence shown here is derived from an EMBL/GenBank/DDBJ whole genome shotgun (WGS) entry which is preliminary data.</text>
</comment>
<gene>
    <name evidence="1" type="ORF">QC761_121595</name>
</gene>
<accession>A0ABR0FBR3</accession>
<protein>
    <submittedName>
        <fullName evidence="1">Uncharacterized protein</fullName>
    </submittedName>
</protein>
<keyword evidence="2" id="KW-1185">Reference proteome</keyword>
<evidence type="ECO:0000313" key="2">
    <source>
        <dbReference type="Proteomes" id="UP001322138"/>
    </source>
</evidence>
<dbReference type="GeneID" id="87894916"/>
<reference evidence="1 2" key="1">
    <citation type="journal article" date="2023" name="bioRxiv">
        <title>High-quality genome assemblies of four members of thePodospora anserinaspecies complex.</title>
        <authorList>
            <person name="Ament-Velasquez S.L."/>
            <person name="Vogan A.A."/>
            <person name="Wallerman O."/>
            <person name="Hartmann F."/>
            <person name="Gautier V."/>
            <person name="Silar P."/>
            <person name="Giraud T."/>
            <person name="Johannesson H."/>
        </authorList>
    </citation>
    <scope>NUCLEOTIDE SEQUENCE [LARGE SCALE GENOMIC DNA]</scope>
    <source>
        <strain evidence="1 2">CBS 112042</strain>
    </source>
</reference>
<dbReference type="Proteomes" id="UP001322138">
    <property type="component" value="Unassembled WGS sequence"/>
</dbReference>
<proteinExistence type="predicted"/>
<dbReference type="EMBL" id="JAFFGZ010000007">
    <property type="protein sequence ID" value="KAK4641416.1"/>
    <property type="molecule type" value="Genomic_DNA"/>
</dbReference>
<dbReference type="RefSeq" id="XP_062730392.1">
    <property type="nucleotide sequence ID" value="XM_062875434.1"/>
</dbReference>
<sequence>MTTRYTVQVEEADSDIKALHGNAYLLQVAKAVATGGKASFNVVYASKLLAPHMNVQWTTVYGINWATEMPAQGATVIYSGKWKQCNLGDSYTLTQDGVWAATQDNPNANEKALNIASNDYEVPVHVVVGVQDPNTKMWTPIWFGNNKLLKGSHGEYEPIETVKIWYQQGDQTATMISSQATSIQSYDMPASRPVYFSYDAAKGKWRTPQDVTFNFP</sequence>